<keyword evidence="1" id="KW-1133">Transmembrane helix</keyword>
<gene>
    <name evidence="2" type="ORF">K450DRAFT_229330</name>
</gene>
<evidence type="ECO:0000313" key="2">
    <source>
        <dbReference type="EMBL" id="KAI8582167.1"/>
    </source>
</evidence>
<accession>A0AAD5HF96</accession>
<keyword evidence="1" id="KW-0812">Transmembrane</keyword>
<dbReference type="AlphaFoldDB" id="A0AAD5HF96"/>
<name>A0AAD5HF96_UMBRA</name>
<comment type="caution">
    <text evidence="2">The sequence shown here is derived from an EMBL/GenBank/DDBJ whole genome shotgun (WGS) entry which is preliminary data.</text>
</comment>
<sequence>MDTYTNAYESQISHLIVKRGLTTSTTGAVAAVIVVVAIFIAAVCLCIKRPRSMSCAQMC</sequence>
<evidence type="ECO:0000256" key="1">
    <source>
        <dbReference type="SAM" id="Phobius"/>
    </source>
</evidence>
<dbReference type="GeneID" id="75912418"/>
<keyword evidence="3" id="KW-1185">Reference proteome</keyword>
<proteinExistence type="predicted"/>
<protein>
    <submittedName>
        <fullName evidence="2">Uncharacterized protein</fullName>
    </submittedName>
</protein>
<dbReference type="Proteomes" id="UP001206595">
    <property type="component" value="Unassembled WGS sequence"/>
</dbReference>
<dbReference type="EMBL" id="MU620902">
    <property type="protein sequence ID" value="KAI8582167.1"/>
    <property type="molecule type" value="Genomic_DNA"/>
</dbReference>
<keyword evidence="1" id="KW-0472">Membrane</keyword>
<dbReference type="RefSeq" id="XP_051447171.1">
    <property type="nucleotide sequence ID" value="XM_051587071.1"/>
</dbReference>
<reference evidence="2" key="1">
    <citation type="submission" date="2021-06" db="EMBL/GenBank/DDBJ databases">
        <authorList>
            <consortium name="DOE Joint Genome Institute"/>
            <person name="Mondo S.J."/>
            <person name="Amses K.R."/>
            <person name="Simmons D.R."/>
            <person name="Longcore J.E."/>
            <person name="Seto K."/>
            <person name="Alves G.H."/>
            <person name="Bonds A.E."/>
            <person name="Quandt C.A."/>
            <person name="Davis W.J."/>
            <person name="Chang Y."/>
            <person name="Letcher P.M."/>
            <person name="Powell M.J."/>
            <person name="Kuo A."/>
            <person name="Labutti K."/>
            <person name="Pangilinan J."/>
            <person name="Andreopoulos W."/>
            <person name="Tritt A."/>
            <person name="Riley R."/>
            <person name="Hundley H."/>
            <person name="Johnson J."/>
            <person name="Lipzen A."/>
            <person name="Barry K."/>
            <person name="Berbee M.L."/>
            <person name="Buchler N.E."/>
            <person name="Grigoriev I.V."/>
            <person name="Spatafora J.W."/>
            <person name="Stajich J.E."/>
            <person name="James T.Y."/>
        </authorList>
    </citation>
    <scope>NUCLEOTIDE SEQUENCE</scope>
    <source>
        <strain evidence="2">AG</strain>
    </source>
</reference>
<evidence type="ECO:0000313" key="3">
    <source>
        <dbReference type="Proteomes" id="UP001206595"/>
    </source>
</evidence>
<reference evidence="2" key="2">
    <citation type="journal article" date="2022" name="Proc. Natl. Acad. Sci. U.S.A.">
        <title>Diploid-dominant life cycles characterize the early evolution of Fungi.</title>
        <authorList>
            <person name="Amses K.R."/>
            <person name="Simmons D.R."/>
            <person name="Longcore J.E."/>
            <person name="Mondo S.J."/>
            <person name="Seto K."/>
            <person name="Jeronimo G.H."/>
            <person name="Bonds A.E."/>
            <person name="Quandt C.A."/>
            <person name="Davis W.J."/>
            <person name="Chang Y."/>
            <person name="Federici B.A."/>
            <person name="Kuo A."/>
            <person name="LaButti K."/>
            <person name="Pangilinan J."/>
            <person name="Andreopoulos W."/>
            <person name="Tritt A."/>
            <person name="Riley R."/>
            <person name="Hundley H."/>
            <person name="Johnson J."/>
            <person name="Lipzen A."/>
            <person name="Barry K."/>
            <person name="Lang B.F."/>
            <person name="Cuomo C.A."/>
            <person name="Buchler N.E."/>
            <person name="Grigoriev I.V."/>
            <person name="Spatafora J.W."/>
            <person name="Stajich J.E."/>
            <person name="James T.Y."/>
        </authorList>
    </citation>
    <scope>NUCLEOTIDE SEQUENCE</scope>
    <source>
        <strain evidence="2">AG</strain>
    </source>
</reference>
<feature type="transmembrane region" description="Helical" evidence="1">
    <location>
        <begin position="28"/>
        <end position="47"/>
    </location>
</feature>
<organism evidence="2 3">
    <name type="scientific">Umbelopsis ramanniana AG</name>
    <dbReference type="NCBI Taxonomy" id="1314678"/>
    <lineage>
        <taxon>Eukaryota</taxon>
        <taxon>Fungi</taxon>
        <taxon>Fungi incertae sedis</taxon>
        <taxon>Mucoromycota</taxon>
        <taxon>Mucoromycotina</taxon>
        <taxon>Umbelopsidomycetes</taxon>
        <taxon>Umbelopsidales</taxon>
        <taxon>Umbelopsidaceae</taxon>
        <taxon>Umbelopsis</taxon>
    </lineage>
</organism>